<name>A0A7W8KEN6_9DEIO</name>
<dbReference type="Proteomes" id="UP000539473">
    <property type="component" value="Unassembled WGS sequence"/>
</dbReference>
<proteinExistence type="predicted"/>
<accession>A0A7W8KEN6</accession>
<gene>
    <name evidence="1" type="ORF">GCM10017781_22240</name>
    <name evidence="2" type="ORF">HNQ07_002259</name>
</gene>
<dbReference type="Proteomes" id="UP000619376">
    <property type="component" value="Unassembled WGS sequence"/>
</dbReference>
<reference evidence="4" key="2">
    <citation type="journal article" date="2019" name="Int. J. Syst. Evol. Microbiol.">
        <title>The Global Catalogue of Microorganisms (GCM) 10K type strain sequencing project: providing services to taxonomists for standard genome sequencing and annotation.</title>
        <authorList>
            <consortium name="The Broad Institute Genomics Platform"/>
            <consortium name="The Broad Institute Genome Sequencing Center for Infectious Disease"/>
            <person name="Wu L."/>
            <person name="Ma J."/>
        </authorList>
    </citation>
    <scope>NUCLEOTIDE SEQUENCE [LARGE SCALE GENOMIC DNA]</scope>
    <source>
        <strain evidence="4">CGMCC 1.18437</strain>
    </source>
</reference>
<evidence type="ECO:0000313" key="4">
    <source>
        <dbReference type="Proteomes" id="UP000619376"/>
    </source>
</evidence>
<evidence type="ECO:0000313" key="3">
    <source>
        <dbReference type="Proteomes" id="UP000539473"/>
    </source>
</evidence>
<reference evidence="1" key="4">
    <citation type="submission" date="2024-05" db="EMBL/GenBank/DDBJ databases">
        <authorList>
            <person name="Sun Q."/>
            <person name="Zhou Y."/>
        </authorList>
    </citation>
    <scope>NUCLEOTIDE SEQUENCE</scope>
    <source>
        <strain evidence="1">CGMCC 1.18437</strain>
    </source>
</reference>
<evidence type="ECO:0000313" key="1">
    <source>
        <dbReference type="EMBL" id="GHF45401.1"/>
    </source>
</evidence>
<sequence>MTRDRAATGGFEHTVTVRATPAELWTVWTDVAAWPTWDTPLVEALLGGPFRAGTTGRLTDRSGRTSRFTITEVDGPRAYTFETALPLARLVVRRAITAERPGSLDMTHHVHFTGALAALWARLLGPAFRSQLPGVMESLRRRVEGVS</sequence>
<dbReference type="EMBL" id="JACHFK010000005">
    <property type="protein sequence ID" value="MBB5376795.1"/>
    <property type="molecule type" value="Genomic_DNA"/>
</dbReference>
<dbReference type="EMBL" id="BNAJ01000005">
    <property type="protein sequence ID" value="GHF45401.1"/>
    <property type="molecule type" value="Genomic_DNA"/>
</dbReference>
<dbReference type="AlphaFoldDB" id="A0A7W8KEN6"/>
<dbReference type="InterPro" id="IPR019587">
    <property type="entry name" value="Polyketide_cyclase/dehydratase"/>
</dbReference>
<reference evidence="2 3" key="3">
    <citation type="submission" date="2020-08" db="EMBL/GenBank/DDBJ databases">
        <title>Genomic Encyclopedia of Type Strains, Phase IV (KMG-IV): sequencing the most valuable type-strain genomes for metagenomic binning, comparative biology and taxonomic classification.</title>
        <authorList>
            <person name="Goeker M."/>
        </authorList>
    </citation>
    <scope>NUCLEOTIDE SEQUENCE [LARGE SCALE GENOMIC DNA]</scope>
    <source>
        <strain evidence="2 3">DSM 27521</strain>
    </source>
</reference>
<dbReference type="SUPFAM" id="SSF55961">
    <property type="entry name" value="Bet v1-like"/>
    <property type="match status" value="1"/>
</dbReference>
<protein>
    <submittedName>
        <fullName evidence="2">Uncharacterized protein YndB with AHSA1/START domain</fullName>
    </submittedName>
</protein>
<dbReference type="InterPro" id="IPR023393">
    <property type="entry name" value="START-like_dom_sf"/>
</dbReference>
<keyword evidence="4" id="KW-1185">Reference proteome</keyword>
<comment type="caution">
    <text evidence="2">The sequence shown here is derived from an EMBL/GenBank/DDBJ whole genome shotgun (WGS) entry which is preliminary data.</text>
</comment>
<dbReference type="Pfam" id="PF10604">
    <property type="entry name" value="Polyketide_cyc2"/>
    <property type="match status" value="1"/>
</dbReference>
<evidence type="ECO:0000313" key="2">
    <source>
        <dbReference type="EMBL" id="MBB5376795.1"/>
    </source>
</evidence>
<reference evidence="1" key="1">
    <citation type="journal article" date="2014" name="Int. J. Syst. Evol. Microbiol.">
        <title>Complete genome of a new Firmicutes species belonging to the dominant human colonic microbiota ('Ruminococcus bicirculans') reveals two chromosomes and a selective capacity to utilize plant glucans.</title>
        <authorList>
            <consortium name="NISC Comparative Sequencing Program"/>
            <person name="Wegmann U."/>
            <person name="Louis P."/>
            <person name="Goesmann A."/>
            <person name="Henrissat B."/>
            <person name="Duncan S.H."/>
            <person name="Flint H.J."/>
        </authorList>
    </citation>
    <scope>NUCLEOTIDE SEQUENCE</scope>
    <source>
        <strain evidence="1">CGMCC 1.18437</strain>
    </source>
</reference>
<dbReference type="Gene3D" id="3.30.530.20">
    <property type="match status" value="1"/>
</dbReference>
<organism evidence="2 3">
    <name type="scientific">Deinococcus metalli</name>
    <dbReference type="NCBI Taxonomy" id="1141878"/>
    <lineage>
        <taxon>Bacteria</taxon>
        <taxon>Thermotogati</taxon>
        <taxon>Deinococcota</taxon>
        <taxon>Deinococci</taxon>
        <taxon>Deinococcales</taxon>
        <taxon>Deinococcaceae</taxon>
        <taxon>Deinococcus</taxon>
    </lineage>
</organism>
<dbReference type="RefSeq" id="WP_184111780.1">
    <property type="nucleotide sequence ID" value="NZ_BNAJ01000005.1"/>
</dbReference>